<dbReference type="PANTHER" id="PTHR46060:SF1">
    <property type="entry name" value="MARINER MOS1 TRANSPOSASE-LIKE PROTEIN"/>
    <property type="match status" value="1"/>
</dbReference>
<dbReference type="Pfam" id="PF17906">
    <property type="entry name" value="HTH_48"/>
    <property type="match status" value="1"/>
</dbReference>
<dbReference type="VEuPathDB" id="VectorBase:GMOY005476"/>
<feature type="compositionally biased region" description="Basic and acidic residues" evidence="1">
    <location>
        <begin position="61"/>
        <end position="72"/>
    </location>
</feature>
<dbReference type="Proteomes" id="UP000092444">
    <property type="component" value="Unassembled WGS sequence"/>
</dbReference>
<dbReference type="AlphaFoldDB" id="A0A1B0FNK3"/>
<dbReference type="InterPro" id="IPR052709">
    <property type="entry name" value="Transposase-MT_Hybrid"/>
</dbReference>
<reference evidence="3" key="1">
    <citation type="submission" date="2020-05" db="UniProtKB">
        <authorList>
            <consortium name="EnsemblMetazoa"/>
        </authorList>
    </citation>
    <scope>IDENTIFICATION</scope>
    <source>
        <strain evidence="3">Yale</strain>
    </source>
</reference>
<evidence type="ECO:0000313" key="3">
    <source>
        <dbReference type="EnsemblMetazoa" id="GMOY005476-PA"/>
    </source>
</evidence>
<evidence type="ECO:0000256" key="1">
    <source>
        <dbReference type="SAM" id="MobiDB-lite"/>
    </source>
</evidence>
<protein>
    <recommendedName>
        <fullName evidence="2">Mos1 transposase HTH domain-containing protein</fullName>
    </recommendedName>
</protein>
<name>A0A1B0FNK3_GLOMM</name>
<proteinExistence type="predicted"/>
<dbReference type="PANTHER" id="PTHR46060">
    <property type="entry name" value="MARINER MOS1 TRANSPOSASE-LIKE PROTEIN"/>
    <property type="match status" value="1"/>
</dbReference>
<sequence length="72" mass="8547">MDKSEHRTIVRFLTLNDYSANEIHKRMVEVYNESAPEFLTVRKWMAEFKRGCSSVEDDDPPERVPKIEDTEE</sequence>
<organism evidence="3 4">
    <name type="scientific">Glossina morsitans morsitans</name>
    <name type="common">Savannah tsetse fly</name>
    <dbReference type="NCBI Taxonomy" id="37546"/>
    <lineage>
        <taxon>Eukaryota</taxon>
        <taxon>Metazoa</taxon>
        <taxon>Ecdysozoa</taxon>
        <taxon>Arthropoda</taxon>
        <taxon>Hexapoda</taxon>
        <taxon>Insecta</taxon>
        <taxon>Pterygota</taxon>
        <taxon>Neoptera</taxon>
        <taxon>Endopterygota</taxon>
        <taxon>Diptera</taxon>
        <taxon>Brachycera</taxon>
        <taxon>Muscomorpha</taxon>
        <taxon>Hippoboscoidea</taxon>
        <taxon>Glossinidae</taxon>
        <taxon>Glossina</taxon>
    </lineage>
</organism>
<dbReference type="InterPro" id="IPR041426">
    <property type="entry name" value="Mos1_HTH"/>
</dbReference>
<dbReference type="EnsemblMetazoa" id="GMOY005476-RA">
    <property type="protein sequence ID" value="GMOY005476-PA"/>
    <property type="gene ID" value="GMOY005476"/>
</dbReference>
<accession>A0A1B0FNK3</accession>
<feature type="domain" description="Mos1 transposase HTH" evidence="2">
    <location>
        <begin position="7"/>
        <end position="51"/>
    </location>
</feature>
<keyword evidence="4" id="KW-1185">Reference proteome</keyword>
<dbReference type="Gene3D" id="1.10.10.1450">
    <property type="match status" value="1"/>
</dbReference>
<dbReference type="EMBL" id="CCAG010010305">
    <property type="status" value="NOT_ANNOTATED_CDS"/>
    <property type="molecule type" value="Genomic_DNA"/>
</dbReference>
<feature type="region of interest" description="Disordered" evidence="1">
    <location>
        <begin position="52"/>
        <end position="72"/>
    </location>
</feature>
<evidence type="ECO:0000259" key="2">
    <source>
        <dbReference type="Pfam" id="PF17906"/>
    </source>
</evidence>
<dbReference type="PhylomeDB" id="A0A1B0FNK3"/>
<evidence type="ECO:0000313" key="4">
    <source>
        <dbReference type="Proteomes" id="UP000092444"/>
    </source>
</evidence>